<dbReference type="SMR" id="A0A4Y4DWD5"/>
<dbReference type="EMBL" id="BJNZ01000005">
    <property type="protein sequence ID" value="GED09033.1"/>
    <property type="molecule type" value="Genomic_DNA"/>
</dbReference>
<dbReference type="InterPro" id="IPR000073">
    <property type="entry name" value="AB_hydrolase_1"/>
</dbReference>
<reference evidence="4 5" key="1">
    <citation type="submission" date="2019-06" db="EMBL/GenBank/DDBJ databases">
        <title>Whole genome shotgun sequence of Cellulosimicrobium cellulans NBRC 15516.</title>
        <authorList>
            <person name="Hosoyama A."/>
            <person name="Uohara A."/>
            <person name="Ohji S."/>
            <person name="Ichikawa N."/>
        </authorList>
    </citation>
    <scope>NUCLEOTIDE SEQUENCE [LARGE SCALE GENOMIC DNA]</scope>
    <source>
        <strain evidence="4 5">NBRC 15516</strain>
    </source>
</reference>
<dbReference type="SUPFAM" id="SSF53474">
    <property type="entry name" value="alpha/beta-Hydrolases"/>
    <property type="match status" value="1"/>
</dbReference>
<evidence type="ECO:0000256" key="2">
    <source>
        <dbReference type="SAM" id="MobiDB-lite"/>
    </source>
</evidence>
<feature type="region of interest" description="Disordered" evidence="2">
    <location>
        <begin position="372"/>
        <end position="391"/>
    </location>
</feature>
<dbReference type="AlphaFoldDB" id="A0A4Y4DWD5"/>
<dbReference type="PANTHER" id="PTHR43798">
    <property type="entry name" value="MONOACYLGLYCEROL LIPASE"/>
    <property type="match status" value="1"/>
</dbReference>
<evidence type="ECO:0000256" key="1">
    <source>
        <dbReference type="ARBA" id="ARBA00022801"/>
    </source>
</evidence>
<protein>
    <submittedName>
        <fullName evidence="4">Alpha/beta hydrolase</fullName>
    </submittedName>
</protein>
<dbReference type="RefSeq" id="WP_218027032.1">
    <property type="nucleotide sequence ID" value="NZ_BJNZ01000005.1"/>
</dbReference>
<dbReference type="InterPro" id="IPR050266">
    <property type="entry name" value="AB_hydrolase_sf"/>
</dbReference>
<accession>A0A4Y4DWD5</accession>
<feature type="compositionally biased region" description="Pro residues" evidence="2">
    <location>
        <begin position="375"/>
        <end position="385"/>
    </location>
</feature>
<evidence type="ECO:0000313" key="4">
    <source>
        <dbReference type="EMBL" id="GED09033.1"/>
    </source>
</evidence>
<sequence>MTRDVRRREVLRRDVPTPRGREHVREVATERDARATVLLVHGNCSSSAFFDPLLRALPADVRGVAVDLRGYGDAEPRPVDATRGVRDFADDVAAVLDALDLARPLVAVAHSAGAGVVLQLATDRPDLFDAILLEAPMSPYGFGGTRDVDGAPLSPDFAGSGGGTANPAFVAALAAGDRSEDAGSPRDVLRRFYVADPASLGEPLGTLEELLLDSVLSTRTGDGNYPGDRTASDTWPGVAPGTQGMNNAISAKYCDLSGFATSGATAPVLWVRGDADAIVSDASLFDLAQLGALGAVPGWPGAETHPPQPMVAQTRAVLDAYAAAGGRYREEVRPGVGHSPHLEEPDVFLGLLLGLVDGAVAVVDTAAAARAGATPPAPAQTPPSAPLEVQP</sequence>
<dbReference type="Gene3D" id="3.40.50.1820">
    <property type="entry name" value="alpha/beta hydrolase"/>
    <property type="match status" value="1"/>
</dbReference>
<dbReference type="PANTHER" id="PTHR43798:SF31">
    <property type="entry name" value="AB HYDROLASE SUPERFAMILY PROTEIN YCLE"/>
    <property type="match status" value="1"/>
</dbReference>
<gene>
    <name evidence="4" type="ORF">CCE02nite_10320</name>
</gene>
<keyword evidence="1 4" id="KW-0378">Hydrolase</keyword>
<dbReference type="InterPro" id="IPR029058">
    <property type="entry name" value="AB_hydrolase_fold"/>
</dbReference>
<evidence type="ECO:0000259" key="3">
    <source>
        <dbReference type="Pfam" id="PF00561"/>
    </source>
</evidence>
<name>A0A4Y4DWD5_CELCE</name>
<dbReference type="Pfam" id="PF00561">
    <property type="entry name" value="Abhydrolase_1"/>
    <property type="match status" value="1"/>
</dbReference>
<dbReference type="GO" id="GO:0016020">
    <property type="term" value="C:membrane"/>
    <property type="evidence" value="ECO:0007669"/>
    <property type="project" value="TreeGrafter"/>
</dbReference>
<dbReference type="GO" id="GO:0016787">
    <property type="term" value="F:hydrolase activity"/>
    <property type="evidence" value="ECO:0007669"/>
    <property type="project" value="UniProtKB-KW"/>
</dbReference>
<feature type="domain" description="AB hydrolase-1" evidence="3">
    <location>
        <begin position="36"/>
        <end position="156"/>
    </location>
</feature>
<proteinExistence type="predicted"/>
<evidence type="ECO:0000313" key="5">
    <source>
        <dbReference type="Proteomes" id="UP000316659"/>
    </source>
</evidence>
<dbReference type="Proteomes" id="UP000316659">
    <property type="component" value="Unassembled WGS sequence"/>
</dbReference>
<organism evidence="4 5">
    <name type="scientific">Cellulosimicrobium cellulans</name>
    <name type="common">Arthrobacter luteus</name>
    <dbReference type="NCBI Taxonomy" id="1710"/>
    <lineage>
        <taxon>Bacteria</taxon>
        <taxon>Bacillati</taxon>
        <taxon>Actinomycetota</taxon>
        <taxon>Actinomycetes</taxon>
        <taxon>Micrococcales</taxon>
        <taxon>Promicromonosporaceae</taxon>
        <taxon>Cellulosimicrobium</taxon>
    </lineage>
</organism>
<comment type="caution">
    <text evidence="4">The sequence shown here is derived from an EMBL/GenBank/DDBJ whole genome shotgun (WGS) entry which is preliminary data.</text>
</comment>